<feature type="compositionally biased region" description="Low complexity" evidence="8">
    <location>
        <begin position="240"/>
        <end position="258"/>
    </location>
</feature>
<dbReference type="Pfam" id="PF13677">
    <property type="entry name" value="MotB_plug"/>
    <property type="match status" value="1"/>
</dbReference>
<keyword evidence="11" id="KW-0966">Cell projection</keyword>
<dbReference type="EMBL" id="BAABLP010000004">
    <property type="protein sequence ID" value="GAA4749464.1"/>
    <property type="molecule type" value="Genomic_DNA"/>
</dbReference>
<dbReference type="Proteomes" id="UP001500121">
    <property type="component" value="Unassembled WGS sequence"/>
</dbReference>
<evidence type="ECO:0000256" key="2">
    <source>
        <dbReference type="ARBA" id="ARBA00008914"/>
    </source>
</evidence>
<dbReference type="PANTHER" id="PTHR30329:SF21">
    <property type="entry name" value="LIPOPROTEIN YIAD-RELATED"/>
    <property type="match status" value="1"/>
</dbReference>
<sequence>MSGRRRKGHAEEHHVDERWLVSYADMITVLMALFIVLYALSTVNQKKYDELKNSLASGFGTTKSTKVDQSQGIVRKQDVKKDGQGFSNSTIALMQSAKEITDELKSAGLAGKVTVKAGAKSITLSLVGSSTYFGGNDADLQPQALDVLKRLSPTLHKHAGVVTIEGHADPHGSAGVWKTDWLLASARANSVLQYLLEDKAVDPADISFVSYGSQNSKAGSGEAAIEHNRRVDIVLHSVQPEAAPAAEPASKTAEAAPAQHEEQPAEKTEAEAGGHH</sequence>
<dbReference type="Gene3D" id="3.30.1330.60">
    <property type="entry name" value="OmpA-like domain"/>
    <property type="match status" value="1"/>
</dbReference>
<dbReference type="Pfam" id="PF00691">
    <property type="entry name" value="OmpA"/>
    <property type="match status" value="1"/>
</dbReference>
<feature type="domain" description="OmpA-like" evidence="10">
    <location>
        <begin position="120"/>
        <end position="239"/>
    </location>
</feature>
<dbReference type="CDD" id="cd07185">
    <property type="entry name" value="OmpA_C-like"/>
    <property type="match status" value="1"/>
</dbReference>
<evidence type="ECO:0000256" key="1">
    <source>
        <dbReference type="ARBA" id="ARBA00004162"/>
    </source>
</evidence>
<evidence type="ECO:0000256" key="7">
    <source>
        <dbReference type="PROSITE-ProRule" id="PRU00473"/>
    </source>
</evidence>
<keyword evidence="5 9" id="KW-1133">Transmembrane helix</keyword>
<keyword evidence="6 7" id="KW-0472">Membrane</keyword>
<keyword evidence="3" id="KW-1003">Cell membrane</keyword>
<evidence type="ECO:0000256" key="6">
    <source>
        <dbReference type="ARBA" id="ARBA00023136"/>
    </source>
</evidence>
<evidence type="ECO:0000256" key="8">
    <source>
        <dbReference type="SAM" id="MobiDB-lite"/>
    </source>
</evidence>
<keyword evidence="11" id="KW-0969">Cilium</keyword>
<dbReference type="InterPro" id="IPR050330">
    <property type="entry name" value="Bact_OuterMem_StrucFunc"/>
</dbReference>
<feature type="compositionally biased region" description="Basic and acidic residues" evidence="8">
    <location>
        <begin position="259"/>
        <end position="276"/>
    </location>
</feature>
<evidence type="ECO:0000256" key="5">
    <source>
        <dbReference type="ARBA" id="ARBA00022989"/>
    </source>
</evidence>
<dbReference type="PANTHER" id="PTHR30329">
    <property type="entry name" value="STATOR ELEMENT OF FLAGELLAR MOTOR COMPLEX"/>
    <property type="match status" value="1"/>
</dbReference>
<accession>A0ABP8Z870</accession>
<evidence type="ECO:0000256" key="3">
    <source>
        <dbReference type="ARBA" id="ARBA00022475"/>
    </source>
</evidence>
<keyword evidence="4 9" id="KW-0812">Transmembrane</keyword>
<organism evidence="11 12">
    <name type="scientific">Amnibacterium soli</name>
    <dbReference type="NCBI Taxonomy" id="1282736"/>
    <lineage>
        <taxon>Bacteria</taxon>
        <taxon>Bacillati</taxon>
        <taxon>Actinomycetota</taxon>
        <taxon>Actinomycetes</taxon>
        <taxon>Micrococcales</taxon>
        <taxon>Microbacteriaceae</taxon>
        <taxon>Amnibacterium</taxon>
    </lineage>
</organism>
<comment type="subcellular location">
    <subcellularLocation>
        <location evidence="1">Cell membrane</location>
        <topology evidence="1">Single-pass membrane protein</topology>
    </subcellularLocation>
</comment>
<protein>
    <submittedName>
        <fullName evidence="11">Flagellar motor protein MotB</fullName>
    </submittedName>
</protein>
<gene>
    <name evidence="11" type="ORF">GCM10025783_22200</name>
</gene>
<name>A0ABP8Z870_9MICO</name>
<keyword evidence="12" id="KW-1185">Reference proteome</keyword>
<evidence type="ECO:0000313" key="11">
    <source>
        <dbReference type="EMBL" id="GAA4749464.1"/>
    </source>
</evidence>
<evidence type="ECO:0000259" key="10">
    <source>
        <dbReference type="PROSITE" id="PS51123"/>
    </source>
</evidence>
<comment type="caution">
    <text evidence="11">The sequence shown here is derived from an EMBL/GenBank/DDBJ whole genome shotgun (WGS) entry which is preliminary data.</text>
</comment>
<evidence type="ECO:0000256" key="4">
    <source>
        <dbReference type="ARBA" id="ARBA00022692"/>
    </source>
</evidence>
<dbReference type="PROSITE" id="PS51123">
    <property type="entry name" value="OMPA_2"/>
    <property type="match status" value="1"/>
</dbReference>
<dbReference type="SUPFAM" id="SSF103088">
    <property type="entry name" value="OmpA-like"/>
    <property type="match status" value="1"/>
</dbReference>
<dbReference type="InterPro" id="IPR036737">
    <property type="entry name" value="OmpA-like_sf"/>
</dbReference>
<dbReference type="RefSeq" id="WP_345481256.1">
    <property type="nucleotide sequence ID" value="NZ_BAABLP010000004.1"/>
</dbReference>
<reference evidence="12" key="1">
    <citation type="journal article" date="2019" name="Int. J. Syst. Evol. Microbiol.">
        <title>The Global Catalogue of Microorganisms (GCM) 10K type strain sequencing project: providing services to taxonomists for standard genome sequencing and annotation.</title>
        <authorList>
            <consortium name="The Broad Institute Genomics Platform"/>
            <consortium name="The Broad Institute Genome Sequencing Center for Infectious Disease"/>
            <person name="Wu L."/>
            <person name="Ma J."/>
        </authorList>
    </citation>
    <scope>NUCLEOTIDE SEQUENCE [LARGE SCALE GENOMIC DNA]</scope>
    <source>
        <strain evidence="12">JCM 19015</strain>
    </source>
</reference>
<feature type="transmembrane region" description="Helical" evidence="9">
    <location>
        <begin position="20"/>
        <end position="40"/>
    </location>
</feature>
<evidence type="ECO:0000313" key="12">
    <source>
        <dbReference type="Proteomes" id="UP001500121"/>
    </source>
</evidence>
<comment type="similarity">
    <text evidence="2">Belongs to the MotB family.</text>
</comment>
<proteinExistence type="inferred from homology"/>
<keyword evidence="11" id="KW-0282">Flagellum</keyword>
<dbReference type="InterPro" id="IPR025713">
    <property type="entry name" value="MotB-like_N_dom"/>
</dbReference>
<evidence type="ECO:0000256" key="9">
    <source>
        <dbReference type="SAM" id="Phobius"/>
    </source>
</evidence>
<feature type="region of interest" description="Disordered" evidence="8">
    <location>
        <begin position="239"/>
        <end position="276"/>
    </location>
</feature>
<dbReference type="InterPro" id="IPR006665">
    <property type="entry name" value="OmpA-like"/>
</dbReference>